<dbReference type="OrthoDB" id="1262810at2759"/>
<dbReference type="eggNOG" id="ENOG502QQIR">
    <property type="taxonomic scope" value="Eukaryota"/>
</dbReference>
<accession>E3Q702</accession>
<protein>
    <submittedName>
        <fullName evidence="1">Uncharacterized protein</fullName>
    </submittedName>
</protein>
<dbReference type="Gene3D" id="3.30.565.10">
    <property type="entry name" value="Histidine kinase-like ATPase, C-terminal domain"/>
    <property type="match status" value="1"/>
</dbReference>
<evidence type="ECO:0000313" key="1">
    <source>
        <dbReference type="EMBL" id="EFQ26640.1"/>
    </source>
</evidence>
<dbReference type="Proteomes" id="UP000008782">
    <property type="component" value="Unassembled WGS sequence"/>
</dbReference>
<gene>
    <name evidence="1" type="ORF">GLRG_02460</name>
</gene>
<proteinExistence type="predicted"/>
<name>E3Q702_COLGM</name>
<evidence type="ECO:0000313" key="2">
    <source>
        <dbReference type="Proteomes" id="UP000008782"/>
    </source>
</evidence>
<dbReference type="RefSeq" id="XP_008090660.1">
    <property type="nucleotide sequence ID" value="XM_008092469.1"/>
</dbReference>
<dbReference type="PANTHER" id="PTHR32387">
    <property type="entry name" value="WU:FJ29H11"/>
    <property type="match status" value="1"/>
</dbReference>
<dbReference type="InterPro" id="IPR052957">
    <property type="entry name" value="Auxin_embryo_med"/>
</dbReference>
<sequence>MPPRNRDEADAQLNSLLRERGLYSSDGTHDGFKHGIIHRSLQILSQQLYSTETRFIHEVIQNADDNAYGKSTAHGSLPSFSLRLKSKDTSNDTEKYTLETSCNEDGFSIAQIAALTDIGASTKTKCKDVHGGFTGEKGVGFKAVFRVADAVYITSGHYNFKLDNSQDMIGALRPIPCSYPAPKGTLNYTRMMIELKSQGDFESIERDLEKVQPEILLFLRRLRRISVHTATCNTTFTVAHNDDDEEYQGEMKTVTVQSTTEKRRKKTRYIFVRRIVDDMPVEPRRENIVTSEIVLAFPLHNDGSLILEPQHVFAFLPINQYGFRASPCPFLIQGDFVLTASRESLAPTAWNEKLQEAIPSAFEAAVHRFNNIEGGLRYVWPQYLERLPTGIAFGKDLRAKLVKHLGSCQILQSRAGLTSFQKPGDLVFVPPEFCLDGEPLIESQRLQEQLLALEYAPNGKLPSSLESLGVEVMNDERFVIQFH</sequence>
<dbReference type="PANTHER" id="PTHR32387:SF0">
    <property type="entry name" value="PROTEIN NO VEIN"/>
    <property type="match status" value="1"/>
</dbReference>
<dbReference type="STRING" id="645133.E3Q702"/>
<dbReference type="GeneID" id="24407825"/>
<organism evidence="2">
    <name type="scientific">Colletotrichum graminicola (strain M1.001 / M2 / FGSC 10212)</name>
    <name type="common">Maize anthracnose fungus</name>
    <name type="synonym">Glomerella graminicola</name>
    <dbReference type="NCBI Taxonomy" id="645133"/>
    <lineage>
        <taxon>Eukaryota</taxon>
        <taxon>Fungi</taxon>
        <taxon>Dikarya</taxon>
        <taxon>Ascomycota</taxon>
        <taxon>Pezizomycotina</taxon>
        <taxon>Sordariomycetes</taxon>
        <taxon>Hypocreomycetidae</taxon>
        <taxon>Glomerellales</taxon>
        <taxon>Glomerellaceae</taxon>
        <taxon>Colletotrichum</taxon>
        <taxon>Colletotrichum graminicola species complex</taxon>
    </lineage>
</organism>
<dbReference type="InterPro" id="IPR036890">
    <property type="entry name" value="HATPase_C_sf"/>
</dbReference>
<dbReference type="VEuPathDB" id="FungiDB:GLRG_02460"/>
<dbReference type="SUPFAM" id="SSF55874">
    <property type="entry name" value="ATPase domain of HSP90 chaperone/DNA topoisomerase II/histidine kinase"/>
    <property type="match status" value="1"/>
</dbReference>
<dbReference type="HOGENOM" id="CLU_000570_4_1_1"/>
<dbReference type="EMBL" id="GG697335">
    <property type="protein sequence ID" value="EFQ26640.1"/>
    <property type="molecule type" value="Genomic_DNA"/>
</dbReference>
<dbReference type="AlphaFoldDB" id="E3Q702"/>
<keyword evidence="2" id="KW-1185">Reference proteome</keyword>
<reference evidence="2" key="1">
    <citation type="journal article" date="2012" name="Nat. Genet.">
        <title>Lifestyle transitions in plant pathogenic Colletotrichum fungi deciphered by genome and transcriptome analyses.</title>
        <authorList>
            <person name="O'Connell R.J."/>
            <person name="Thon M.R."/>
            <person name="Hacquard S."/>
            <person name="Amyotte S.G."/>
            <person name="Kleemann J."/>
            <person name="Torres M.F."/>
            <person name="Damm U."/>
            <person name="Buiate E.A."/>
            <person name="Epstein L."/>
            <person name="Alkan N."/>
            <person name="Altmueller J."/>
            <person name="Alvarado-Balderrama L."/>
            <person name="Bauser C.A."/>
            <person name="Becker C."/>
            <person name="Birren B.W."/>
            <person name="Chen Z."/>
            <person name="Choi J."/>
            <person name="Crouch J.A."/>
            <person name="Duvick J.P."/>
            <person name="Farman M.A."/>
            <person name="Gan P."/>
            <person name="Heiman D."/>
            <person name="Henrissat B."/>
            <person name="Howard R.J."/>
            <person name="Kabbage M."/>
            <person name="Koch C."/>
            <person name="Kracher B."/>
            <person name="Kubo Y."/>
            <person name="Law A.D."/>
            <person name="Lebrun M.-H."/>
            <person name="Lee Y.-H."/>
            <person name="Miyara I."/>
            <person name="Moore N."/>
            <person name="Neumann U."/>
            <person name="Nordstroem K."/>
            <person name="Panaccione D.G."/>
            <person name="Panstruga R."/>
            <person name="Place M."/>
            <person name="Proctor R.H."/>
            <person name="Prusky D."/>
            <person name="Rech G."/>
            <person name="Reinhardt R."/>
            <person name="Rollins J.A."/>
            <person name="Rounsley S."/>
            <person name="Schardl C.L."/>
            <person name="Schwartz D.C."/>
            <person name="Shenoy N."/>
            <person name="Shirasu K."/>
            <person name="Sikhakolli U.R."/>
            <person name="Stueber K."/>
            <person name="Sukno S.A."/>
            <person name="Sweigard J.A."/>
            <person name="Takano Y."/>
            <person name="Takahara H."/>
            <person name="Trail F."/>
            <person name="van der Does H.C."/>
            <person name="Voll L.M."/>
            <person name="Will I."/>
            <person name="Young S."/>
            <person name="Zeng Q."/>
            <person name="Zhang J."/>
            <person name="Zhou S."/>
            <person name="Dickman M.B."/>
            <person name="Schulze-Lefert P."/>
            <person name="Ver Loren van Themaat E."/>
            <person name="Ma L.-J."/>
            <person name="Vaillancourt L.J."/>
        </authorList>
    </citation>
    <scope>NUCLEOTIDE SEQUENCE [LARGE SCALE GENOMIC DNA]</scope>
    <source>
        <strain evidence="2">M1.001 / M2 / FGSC 10212</strain>
    </source>
</reference>